<dbReference type="PANTHER" id="PTHR24238:SF58">
    <property type="entry name" value="FI22604P1"/>
    <property type="match status" value="1"/>
</dbReference>
<keyword evidence="13" id="KW-1185">Reference proteome</keyword>
<sequence length="385" mass="43388">MSFKDLCDNGSFLDPKFNGTVGGYLVSPELYSNPLNVVQRIFFGILFTFLSTVSIVGNGLALLTVSNRRLQVLYRCCVVSQCIGDMLTAVFVGLNSLSNFIQDTIDWKFGAFMCRWIPYVTTMSVLLSSMILTCIAIDRYQGVVLLSGKWDPKFSMAVLIVSFIWIAAAGTTVPTFLGYNQISVCFIDFDENSSFHGHLCLANHTISNYYFFSVFTLIFLPLLIAFTFVYGAIARMMWLKRRREKETQMSVSASTLDTNVGTEAGQEQIVRPVAESKPKSKSPGGHSKKRVRTFTIILVIMVTFIICRLPQWIFIVVTTLPWHQLSGNFWWSVKYLLSALSLANTTINPFIYSFLNQVTNLKSNLTAGLKNFKMKRIRVNILSPK</sequence>
<feature type="transmembrane region" description="Helical" evidence="10">
    <location>
        <begin position="72"/>
        <end position="96"/>
    </location>
</feature>
<keyword evidence="3 9" id="KW-0812">Transmembrane</keyword>
<comment type="similarity">
    <text evidence="2 9">Belongs to the G-protein coupled receptor 1 family.</text>
</comment>
<feature type="transmembrane region" description="Helical" evidence="10">
    <location>
        <begin position="335"/>
        <end position="355"/>
    </location>
</feature>
<keyword evidence="5 9" id="KW-0297">G-protein coupled receptor</keyword>
<evidence type="ECO:0000313" key="12">
    <source>
        <dbReference type="EMBL" id="KAK6626662.1"/>
    </source>
</evidence>
<evidence type="ECO:0000256" key="4">
    <source>
        <dbReference type="ARBA" id="ARBA00022989"/>
    </source>
</evidence>
<feature type="transmembrane region" description="Helical" evidence="10">
    <location>
        <begin position="41"/>
        <end position="65"/>
    </location>
</feature>
<dbReference type="EMBL" id="JAWJWF010000045">
    <property type="protein sequence ID" value="KAK6626662.1"/>
    <property type="molecule type" value="Genomic_DNA"/>
</dbReference>
<evidence type="ECO:0000256" key="2">
    <source>
        <dbReference type="ARBA" id="ARBA00010663"/>
    </source>
</evidence>
<reference evidence="12 13" key="1">
    <citation type="submission" date="2023-09" db="EMBL/GenBank/DDBJ databases">
        <title>Genomes of two closely related lineages of the louse Polyplax serrata with different host specificities.</title>
        <authorList>
            <person name="Martinu J."/>
            <person name="Tarabai H."/>
            <person name="Stefka J."/>
            <person name="Hypsa V."/>
        </authorList>
    </citation>
    <scope>NUCLEOTIDE SEQUENCE [LARGE SCALE GENOMIC DNA]</scope>
    <source>
        <strain evidence="12">98ZLc_SE</strain>
    </source>
</reference>
<evidence type="ECO:0000313" key="13">
    <source>
        <dbReference type="Proteomes" id="UP001359485"/>
    </source>
</evidence>
<dbReference type="InterPro" id="IPR017452">
    <property type="entry name" value="GPCR_Rhodpsn_7TM"/>
</dbReference>
<feature type="domain" description="G-protein coupled receptors family 1 profile" evidence="11">
    <location>
        <begin position="57"/>
        <end position="352"/>
    </location>
</feature>
<accession>A0ABR1ARU4</accession>
<evidence type="ECO:0000256" key="8">
    <source>
        <dbReference type="ARBA" id="ARBA00023224"/>
    </source>
</evidence>
<organism evidence="12 13">
    <name type="scientific">Polyplax serrata</name>
    <name type="common">Common mouse louse</name>
    <dbReference type="NCBI Taxonomy" id="468196"/>
    <lineage>
        <taxon>Eukaryota</taxon>
        <taxon>Metazoa</taxon>
        <taxon>Ecdysozoa</taxon>
        <taxon>Arthropoda</taxon>
        <taxon>Hexapoda</taxon>
        <taxon>Insecta</taxon>
        <taxon>Pterygota</taxon>
        <taxon>Neoptera</taxon>
        <taxon>Paraneoptera</taxon>
        <taxon>Psocodea</taxon>
        <taxon>Troctomorpha</taxon>
        <taxon>Phthiraptera</taxon>
        <taxon>Anoplura</taxon>
        <taxon>Polyplacidae</taxon>
        <taxon>Polyplax</taxon>
    </lineage>
</organism>
<dbReference type="PROSITE" id="PS00237">
    <property type="entry name" value="G_PROTEIN_RECEP_F1_1"/>
    <property type="match status" value="1"/>
</dbReference>
<evidence type="ECO:0000256" key="10">
    <source>
        <dbReference type="SAM" id="Phobius"/>
    </source>
</evidence>
<keyword evidence="7 9" id="KW-0675">Receptor</keyword>
<feature type="transmembrane region" description="Helical" evidence="10">
    <location>
        <begin position="116"/>
        <end position="137"/>
    </location>
</feature>
<protein>
    <recommendedName>
        <fullName evidence="11">G-protein coupled receptors family 1 profile domain-containing protein</fullName>
    </recommendedName>
</protein>
<name>A0ABR1ARU4_POLSC</name>
<evidence type="ECO:0000256" key="3">
    <source>
        <dbReference type="ARBA" id="ARBA00022692"/>
    </source>
</evidence>
<dbReference type="CDD" id="cd00637">
    <property type="entry name" value="7tm_classA_rhodopsin-like"/>
    <property type="match status" value="1"/>
</dbReference>
<dbReference type="Gene3D" id="1.20.1070.10">
    <property type="entry name" value="Rhodopsin 7-helix transmembrane proteins"/>
    <property type="match status" value="1"/>
</dbReference>
<keyword evidence="6 10" id="KW-0472">Membrane</keyword>
<feature type="transmembrane region" description="Helical" evidence="10">
    <location>
        <begin position="294"/>
        <end position="315"/>
    </location>
</feature>
<dbReference type="SUPFAM" id="SSF81321">
    <property type="entry name" value="Family A G protein-coupled receptor-like"/>
    <property type="match status" value="1"/>
</dbReference>
<keyword evidence="4 10" id="KW-1133">Transmembrane helix</keyword>
<evidence type="ECO:0000256" key="6">
    <source>
        <dbReference type="ARBA" id="ARBA00023136"/>
    </source>
</evidence>
<evidence type="ECO:0000256" key="9">
    <source>
        <dbReference type="RuleBase" id="RU000688"/>
    </source>
</evidence>
<keyword evidence="8 9" id="KW-0807">Transducer</keyword>
<dbReference type="Pfam" id="PF00001">
    <property type="entry name" value="7tm_1"/>
    <property type="match status" value="1"/>
</dbReference>
<feature type="transmembrane region" description="Helical" evidence="10">
    <location>
        <begin position="157"/>
        <end position="179"/>
    </location>
</feature>
<dbReference type="PANTHER" id="PTHR24238">
    <property type="entry name" value="G-PROTEIN COUPLED RECEPTOR"/>
    <property type="match status" value="1"/>
</dbReference>
<evidence type="ECO:0000259" key="11">
    <source>
        <dbReference type="PROSITE" id="PS50262"/>
    </source>
</evidence>
<dbReference type="PROSITE" id="PS50262">
    <property type="entry name" value="G_PROTEIN_RECEP_F1_2"/>
    <property type="match status" value="1"/>
</dbReference>
<gene>
    <name evidence="12" type="ORF">RUM44_009138</name>
</gene>
<comment type="subcellular location">
    <subcellularLocation>
        <location evidence="1">Membrane</location>
        <topology evidence="1">Multi-pass membrane protein</topology>
    </subcellularLocation>
</comment>
<comment type="caution">
    <text evidence="12">The sequence shown here is derived from an EMBL/GenBank/DDBJ whole genome shotgun (WGS) entry which is preliminary data.</text>
</comment>
<dbReference type="InterPro" id="IPR000276">
    <property type="entry name" value="GPCR_Rhodpsn"/>
</dbReference>
<feature type="transmembrane region" description="Helical" evidence="10">
    <location>
        <begin position="209"/>
        <end position="233"/>
    </location>
</feature>
<evidence type="ECO:0000256" key="5">
    <source>
        <dbReference type="ARBA" id="ARBA00023040"/>
    </source>
</evidence>
<evidence type="ECO:0000256" key="7">
    <source>
        <dbReference type="ARBA" id="ARBA00023170"/>
    </source>
</evidence>
<evidence type="ECO:0000256" key="1">
    <source>
        <dbReference type="ARBA" id="ARBA00004141"/>
    </source>
</evidence>
<dbReference type="PRINTS" id="PR00237">
    <property type="entry name" value="GPCRRHODOPSN"/>
</dbReference>
<proteinExistence type="inferred from homology"/>
<dbReference type="Proteomes" id="UP001359485">
    <property type="component" value="Unassembled WGS sequence"/>
</dbReference>